<sequence length="78" mass="8650">MLELVLSTALGAAAFGLRVQEHRCSRALARYHALPVGSAARRSVSEDGIREAYWAQFYVFLIGVGVHTLLLSAFIWMQ</sequence>
<name>K8XDZ6_RHOOP</name>
<dbReference type="Proteomes" id="UP000005951">
    <property type="component" value="Unassembled WGS sequence"/>
</dbReference>
<dbReference type="EMBL" id="AJYC02000090">
    <property type="protein sequence ID" value="EKT79056.1"/>
    <property type="molecule type" value="Genomic_DNA"/>
</dbReference>
<evidence type="ECO:0000256" key="1">
    <source>
        <dbReference type="SAM" id="Phobius"/>
    </source>
</evidence>
<keyword evidence="1" id="KW-0472">Membrane</keyword>
<organism evidence="2 3">
    <name type="scientific">Rhodococcus opacus M213</name>
    <dbReference type="NCBI Taxonomy" id="1129896"/>
    <lineage>
        <taxon>Bacteria</taxon>
        <taxon>Bacillati</taxon>
        <taxon>Actinomycetota</taxon>
        <taxon>Actinomycetes</taxon>
        <taxon>Mycobacteriales</taxon>
        <taxon>Nocardiaceae</taxon>
        <taxon>Rhodococcus</taxon>
    </lineage>
</organism>
<evidence type="ECO:0000313" key="3">
    <source>
        <dbReference type="Proteomes" id="UP000005951"/>
    </source>
</evidence>
<dbReference type="RefSeq" id="WP_005261444.1">
    <property type="nucleotide sequence ID" value="NZ_AJYC02000090.1"/>
</dbReference>
<reference evidence="2 3" key="1">
    <citation type="journal article" date="2013" name="Genome Announc.">
        <title>Draft Genome Sequence of Rhodococcus opacus Strain M213 Shows a Diverse Catabolic Potential.</title>
        <authorList>
            <person name="Pathak A."/>
            <person name="Green S.J."/>
            <person name="Ogram A."/>
            <person name="Chauhan A."/>
        </authorList>
    </citation>
    <scope>NUCLEOTIDE SEQUENCE [LARGE SCALE GENOMIC DNA]</scope>
    <source>
        <strain evidence="2 3">M213</strain>
    </source>
</reference>
<proteinExistence type="predicted"/>
<evidence type="ECO:0000313" key="2">
    <source>
        <dbReference type="EMBL" id="EKT79056.1"/>
    </source>
</evidence>
<accession>K8XDZ6</accession>
<keyword evidence="1" id="KW-1133">Transmembrane helix</keyword>
<gene>
    <name evidence="2" type="ORF">WSS_A29239</name>
</gene>
<feature type="transmembrane region" description="Helical" evidence="1">
    <location>
        <begin position="53"/>
        <end position="76"/>
    </location>
</feature>
<dbReference type="AlphaFoldDB" id="K8XDZ6"/>
<keyword evidence="1" id="KW-0812">Transmembrane</keyword>
<comment type="caution">
    <text evidence="2">The sequence shown here is derived from an EMBL/GenBank/DDBJ whole genome shotgun (WGS) entry which is preliminary data.</text>
</comment>
<protein>
    <submittedName>
        <fullName evidence="2">Uncharacterized protein</fullName>
    </submittedName>
</protein>